<dbReference type="InterPro" id="IPR050291">
    <property type="entry name" value="CDF_Transporter"/>
</dbReference>
<proteinExistence type="inferred from homology"/>
<comment type="caution">
    <text evidence="10">The sequence shown here is derived from an EMBL/GenBank/DDBJ whole genome shotgun (WGS) entry which is preliminary data.</text>
</comment>
<evidence type="ECO:0000313" key="10">
    <source>
        <dbReference type="EMBL" id="GMA39623.1"/>
    </source>
</evidence>
<feature type="domain" description="Cation efflux protein cytoplasmic" evidence="9">
    <location>
        <begin position="215"/>
        <end position="291"/>
    </location>
</feature>
<feature type="transmembrane region" description="Helical" evidence="7">
    <location>
        <begin position="83"/>
        <end position="105"/>
    </location>
</feature>
<dbReference type="Proteomes" id="UP001157126">
    <property type="component" value="Unassembled WGS sequence"/>
</dbReference>
<dbReference type="NCBIfam" id="TIGR01297">
    <property type="entry name" value="CDF"/>
    <property type="match status" value="1"/>
</dbReference>
<feature type="transmembrane region" description="Helical" evidence="7">
    <location>
        <begin position="49"/>
        <end position="67"/>
    </location>
</feature>
<keyword evidence="5 7" id="KW-1133">Transmembrane helix</keyword>
<dbReference type="SUPFAM" id="SSF160240">
    <property type="entry name" value="Cation efflux protein cytoplasmic domain-like"/>
    <property type="match status" value="1"/>
</dbReference>
<name>A0ABQ6INX5_9MICO</name>
<evidence type="ECO:0000259" key="9">
    <source>
        <dbReference type="Pfam" id="PF16916"/>
    </source>
</evidence>
<dbReference type="EMBL" id="BSUO01000001">
    <property type="protein sequence ID" value="GMA39623.1"/>
    <property type="molecule type" value="Genomic_DNA"/>
</dbReference>
<evidence type="ECO:0000256" key="7">
    <source>
        <dbReference type="SAM" id="Phobius"/>
    </source>
</evidence>
<dbReference type="InterPro" id="IPR058533">
    <property type="entry name" value="Cation_efflux_TM"/>
</dbReference>
<reference evidence="11" key="1">
    <citation type="journal article" date="2019" name="Int. J. Syst. Evol. Microbiol.">
        <title>The Global Catalogue of Microorganisms (GCM) 10K type strain sequencing project: providing services to taxonomists for standard genome sequencing and annotation.</title>
        <authorList>
            <consortium name="The Broad Institute Genomics Platform"/>
            <consortium name="The Broad Institute Genome Sequencing Center for Infectious Disease"/>
            <person name="Wu L."/>
            <person name="Ma J."/>
        </authorList>
    </citation>
    <scope>NUCLEOTIDE SEQUENCE [LARGE SCALE GENOMIC DNA]</scope>
    <source>
        <strain evidence="11">NBRC 113072</strain>
    </source>
</reference>
<comment type="subcellular location">
    <subcellularLocation>
        <location evidence="1">Membrane</location>
        <topology evidence="1">Multi-pass membrane protein</topology>
    </subcellularLocation>
</comment>
<evidence type="ECO:0000256" key="5">
    <source>
        <dbReference type="ARBA" id="ARBA00022989"/>
    </source>
</evidence>
<keyword evidence="11" id="KW-1185">Reference proteome</keyword>
<keyword evidence="3" id="KW-0813">Transport</keyword>
<feature type="domain" description="Cation efflux protein transmembrane" evidence="8">
    <location>
        <begin position="17"/>
        <end position="210"/>
    </location>
</feature>
<feature type="transmembrane region" description="Helical" evidence="7">
    <location>
        <begin position="15"/>
        <end position="37"/>
    </location>
</feature>
<protein>
    <submittedName>
        <fullName evidence="10">Transporter</fullName>
    </submittedName>
</protein>
<dbReference type="Gene3D" id="3.30.70.1350">
    <property type="entry name" value="Cation efflux protein, cytoplasmic domain"/>
    <property type="match status" value="1"/>
</dbReference>
<dbReference type="SUPFAM" id="SSF161111">
    <property type="entry name" value="Cation efflux protein transmembrane domain-like"/>
    <property type="match status" value="1"/>
</dbReference>
<dbReference type="InterPro" id="IPR036837">
    <property type="entry name" value="Cation_efflux_CTD_sf"/>
</dbReference>
<gene>
    <name evidence="10" type="ORF">GCM10025883_16680</name>
</gene>
<dbReference type="RefSeq" id="WP_284303499.1">
    <property type="nucleotide sequence ID" value="NZ_BSUO01000001.1"/>
</dbReference>
<evidence type="ECO:0000256" key="4">
    <source>
        <dbReference type="ARBA" id="ARBA00022692"/>
    </source>
</evidence>
<evidence type="ECO:0000256" key="6">
    <source>
        <dbReference type="ARBA" id="ARBA00023136"/>
    </source>
</evidence>
<dbReference type="InterPro" id="IPR027470">
    <property type="entry name" value="Cation_efflux_CTD"/>
</dbReference>
<dbReference type="PANTHER" id="PTHR43840:SF15">
    <property type="entry name" value="MITOCHONDRIAL METAL TRANSPORTER 1-RELATED"/>
    <property type="match status" value="1"/>
</dbReference>
<comment type="similarity">
    <text evidence="2">Belongs to the cation diffusion facilitator (CDF) transporter (TC 2.A.4) family.</text>
</comment>
<feature type="transmembrane region" description="Helical" evidence="7">
    <location>
        <begin position="185"/>
        <end position="202"/>
    </location>
</feature>
<sequence length="310" mass="33519">MTETRSSAPRDLTRFAWLSIATAVVTIALKTGAWYLTGSVGLLSDAAESVVNLVAAFVALIALRVAAKPADKSHLFGHSKAEYFSAAVEGMMIFVAAIFIIVMAIERLINPAPIENVGIGLGISVVAAVLNGGVAVVLLRAGRRYRSNTLVADGKHLMTDVWTTGGVLVGVFLVAVTQWQPLDPIVALLVGVNIVVTGWKLLSESIGGLMDVSWPKEENRELARLMRTFTSEEVDIHALRTREAGHHRYVEFHLLVPGAWTVQQAHDLCEDIEEAIDAAFDGVLISSHIEPREDPRAYSDFDAEVALPTD</sequence>
<evidence type="ECO:0000313" key="11">
    <source>
        <dbReference type="Proteomes" id="UP001157126"/>
    </source>
</evidence>
<dbReference type="InterPro" id="IPR027469">
    <property type="entry name" value="Cation_efflux_TMD_sf"/>
</dbReference>
<dbReference type="Gene3D" id="1.20.1510.10">
    <property type="entry name" value="Cation efflux protein transmembrane domain"/>
    <property type="match status" value="1"/>
</dbReference>
<keyword evidence="6 7" id="KW-0472">Membrane</keyword>
<evidence type="ECO:0000256" key="1">
    <source>
        <dbReference type="ARBA" id="ARBA00004141"/>
    </source>
</evidence>
<accession>A0ABQ6INX5</accession>
<feature type="transmembrane region" description="Helical" evidence="7">
    <location>
        <begin position="160"/>
        <end position="179"/>
    </location>
</feature>
<dbReference type="InterPro" id="IPR002524">
    <property type="entry name" value="Cation_efflux"/>
</dbReference>
<evidence type="ECO:0000256" key="3">
    <source>
        <dbReference type="ARBA" id="ARBA00022448"/>
    </source>
</evidence>
<dbReference type="PANTHER" id="PTHR43840">
    <property type="entry name" value="MITOCHONDRIAL METAL TRANSPORTER 1-RELATED"/>
    <property type="match status" value="1"/>
</dbReference>
<organism evidence="10 11">
    <name type="scientific">Mobilicoccus caccae</name>
    <dbReference type="NCBI Taxonomy" id="1859295"/>
    <lineage>
        <taxon>Bacteria</taxon>
        <taxon>Bacillati</taxon>
        <taxon>Actinomycetota</taxon>
        <taxon>Actinomycetes</taxon>
        <taxon>Micrococcales</taxon>
        <taxon>Dermatophilaceae</taxon>
        <taxon>Mobilicoccus</taxon>
    </lineage>
</organism>
<dbReference type="Pfam" id="PF16916">
    <property type="entry name" value="ZT_dimer"/>
    <property type="match status" value="1"/>
</dbReference>
<keyword evidence="4 7" id="KW-0812">Transmembrane</keyword>
<evidence type="ECO:0000259" key="8">
    <source>
        <dbReference type="Pfam" id="PF01545"/>
    </source>
</evidence>
<evidence type="ECO:0000256" key="2">
    <source>
        <dbReference type="ARBA" id="ARBA00008114"/>
    </source>
</evidence>
<dbReference type="Pfam" id="PF01545">
    <property type="entry name" value="Cation_efflux"/>
    <property type="match status" value="1"/>
</dbReference>
<feature type="transmembrane region" description="Helical" evidence="7">
    <location>
        <begin position="117"/>
        <end position="139"/>
    </location>
</feature>